<evidence type="ECO:0000259" key="2">
    <source>
        <dbReference type="PROSITE" id="PS51900"/>
    </source>
</evidence>
<feature type="domain" description="Core-binding (CB)" evidence="2">
    <location>
        <begin position="1"/>
        <end position="37"/>
    </location>
</feature>
<dbReference type="Pfam" id="PF02899">
    <property type="entry name" value="Phage_int_SAM_1"/>
    <property type="match status" value="1"/>
</dbReference>
<dbReference type="InterPro" id="IPR004107">
    <property type="entry name" value="Integrase_SAM-like_N"/>
</dbReference>
<dbReference type="EMBL" id="UINC01010019">
    <property type="protein sequence ID" value="SVA44729.1"/>
    <property type="molecule type" value="Genomic_DNA"/>
</dbReference>
<dbReference type="SUPFAM" id="SSF47823">
    <property type="entry name" value="lambda integrase-like, N-terminal domain"/>
    <property type="match status" value="1"/>
</dbReference>
<accession>A0A381VWP8</accession>
<sequence>MKTYLEDYITMLRVEKNLSPNSISAYKGDLKRYLDFL</sequence>
<evidence type="ECO:0000256" key="1">
    <source>
        <dbReference type="ARBA" id="ARBA00023125"/>
    </source>
</evidence>
<evidence type="ECO:0000313" key="3">
    <source>
        <dbReference type="EMBL" id="SVA44729.1"/>
    </source>
</evidence>
<protein>
    <recommendedName>
        <fullName evidence="2">Core-binding (CB) domain-containing protein</fullName>
    </recommendedName>
</protein>
<dbReference type="InterPro" id="IPR044068">
    <property type="entry name" value="CB"/>
</dbReference>
<dbReference type="GO" id="GO:0015074">
    <property type="term" value="P:DNA integration"/>
    <property type="evidence" value="ECO:0007669"/>
    <property type="project" value="InterPro"/>
</dbReference>
<gene>
    <name evidence="3" type="ORF">METZ01_LOCUS97583</name>
</gene>
<proteinExistence type="predicted"/>
<keyword evidence="1" id="KW-0238">DNA-binding</keyword>
<dbReference type="PROSITE" id="PS51900">
    <property type="entry name" value="CB"/>
    <property type="match status" value="1"/>
</dbReference>
<reference evidence="3" key="1">
    <citation type="submission" date="2018-05" db="EMBL/GenBank/DDBJ databases">
        <authorList>
            <person name="Lanie J.A."/>
            <person name="Ng W.-L."/>
            <person name="Kazmierczak K.M."/>
            <person name="Andrzejewski T.M."/>
            <person name="Davidsen T.M."/>
            <person name="Wayne K.J."/>
            <person name="Tettelin H."/>
            <person name="Glass J.I."/>
            <person name="Rusch D."/>
            <person name="Podicherti R."/>
            <person name="Tsui H.-C.T."/>
            <person name="Winkler M.E."/>
        </authorList>
    </citation>
    <scope>NUCLEOTIDE SEQUENCE</scope>
</reference>
<organism evidence="3">
    <name type="scientific">marine metagenome</name>
    <dbReference type="NCBI Taxonomy" id="408172"/>
    <lineage>
        <taxon>unclassified sequences</taxon>
        <taxon>metagenomes</taxon>
        <taxon>ecological metagenomes</taxon>
    </lineage>
</organism>
<dbReference type="GO" id="GO:0003677">
    <property type="term" value="F:DNA binding"/>
    <property type="evidence" value="ECO:0007669"/>
    <property type="project" value="UniProtKB-KW"/>
</dbReference>
<dbReference type="Gene3D" id="1.10.150.130">
    <property type="match status" value="1"/>
</dbReference>
<dbReference type="AlphaFoldDB" id="A0A381VWP8"/>
<dbReference type="InterPro" id="IPR010998">
    <property type="entry name" value="Integrase_recombinase_N"/>
</dbReference>
<name>A0A381VWP8_9ZZZZ</name>
<feature type="non-terminal residue" evidence="3">
    <location>
        <position position="37"/>
    </location>
</feature>